<evidence type="ECO:0000313" key="2">
    <source>
        <dbReference type="EMBL" id="VEL34248.1"/>
    </source>
</evidence>
<sequence length="93" mass="10232">MHFTYSLALPKGVLISAEVDRRLICTPSGTRTMTMQDVISLLRPIRALVAMWRSGQRVEKDSGSSPDLAASSGEVESAVHSSRGEGTYWSRFM</sequence>
<gene>
    <name evidence="2" type="ORF">PXEA_LOCUS27688</name>
</gene>
<dbReference type="EMBL" id="CAAALY010247273">
    <property type="protein sequence ID" value="VEL34248.1"/>
    <property type="molecule type" value="Genomic_DNA"/>
</dbReference>
<proteinExistence type="predicted"/>
<organism evidence="2 3">
    <name type="scientific">Protopolystoma xenopodis</name>
    <dbReference type="NCBI Taxonomy" id="117903"/>
    <lineage>
        <taxon>Eukaryota</taxon>
        <taxon>Metazoa</taxon>
        <taxon>Spiralia</taxon>
        <taxon>Lophotrochozoa</taxon>
        <taxon>Platyhelminthes</taxon>
        <taxon>Monogenea</taxon>
        <taxon>Polyopisthocotylea</taxon>
        <taxon>Polystomatidea</taxon>
        <taxon>Polystomatidae</taxon>
        <taxon>Protopolystoma</taxon>
    </lineage>
</organism>
<evidence type="ECO:0000313" key="3">
    <source>
        <dbReference type="Proteomes" id="UP000784294"/>
    </source>
</evidence>
<accession>A0A448XDF0</accession>
<reference evidence="2" key="1">
    <citation type="submission" date="2018-11" db="EMBL/GenBank/DDBJ databases">
        <authorList>
            <consortium name="Pathogen Informatics"/>
        </authorList>
    </citation>
    <scope>NUCLEOTIDE SEQUENCE</scope>
</reference>
<evidence type="ECO:0000256" key="1">
    <source>
        <dbReference type="SAM" id="MobiDB-lite"/>
    </source>
</evidence>
<name>A0A448XDF0_9PLAT</name>
<comment type="caution">
    <text evidence="2">The sequence shown here is derived from an EMBL/GenBank/DDBJ whole genome shotgun (WGS) entry which is preliminary data.</text>
</comment>
<dbReference type="AlphaFoldDB" id="A0A448XDF0"/>
<feature type="region of interest" description="Disordered" evidence="1">
    <location>
        <begin position="57"/>
        <end position="93"/>
    </location>
</feature>
<keyword evidence="3" id="KW-1185">Reference proteome</keyword>
<protein>
    <submittedName>
        <fullName evidence="2">Uncharacterized protein</fullName>
    </submittedName>
</protein>
<dbReference type="Proteomes" id="UP000784294">
    <property type="component" value="Unassembled WGS sequence"/>
</dbReference>